<evidence type="ECO:0000256" key="7">
    <source>
        <dbReference type="ARBA" id="ARBA00022806"/>
    </source>
</evidence>
<evidence type="ECO:0000256" key="8">
    <source>
        <dbReference type="ARBA" id="ARBA00022839"/>
    </source>
</evidence>
<dbReference type="RefSeq" id="WP_207298858.1">
    <property type="nucleotide sequence ID" value="NZ_CP071444.1"/>
</dbReference>
<evidence type="ECO:0000256" key="4">
    <source>
        <dbReference type="ARBA" id="ARBA00022741"/>
    </source>
</evidence>
<evidence type="ECO:0000259" key="15">
    <source>
        <dbReference type="Pfam" id="PF21445"/>
    </source>
</evidence>
<evidence type="ECO:0000256" key="3">
    <source>
        <dbReference type="ARBA" id="ARBA00022723"/>
    </source>
</evidence>
<evidence type="ECO:0000256" key="10">
    <source>
        <dbReference type="ARBA" id="ARBA00023004"/>
    </source>
</evidence>
<dbReference type="PANTHER" id="PTHR30591">
    <property type="entry name" value="RECBCD ENZYME SUBUNIT RECC"/>
    <property type="match status" value="1"/>
</dbReference>
<evidence type="ECO:0000256" key="13">
    <source>
        <dbReference type="ARBA" id="ARBA00023204"/>
    </source>
</evidence>
<keyword evidence="12" id="KW-0238">DNA-binding</keyword>
<gene>
    <name evidence="16" type="primary">addB</name>
    <name evidence="16" type="ORF">J0B03_06640</name>
</gene>
<evidence type="ECO:0000256" key="5">
    <source>
        <dbReference type="ARBA" id="ARBA00022763"/>
    </source>
</evidence>
<dbReference type="InterPro" id="IPR038726">
    <property type="entry name" value="PDDEXK_AddAB-type"/>
</dbReference>
<protein>
    <submittedName>
        <fullName evidence="16">Helicase-exonuclease AddAB subunit AddB</fullName>
    </submittedName>
</protein>
<keyword evidence="8" id="KW-0269">Exonuclease</keyword>
<dbReference type="GO" id="GO:0003677">
    <property type="term" value="F:DNA binding"/>
    <property type="evidence" value="ECO:0007669"/>
    <property type="project" value="UniProtKB-KW"/>
</dbReference>
<organism evidence="16 17">
    <name type="scientific">Alkalibacter rhizosphaerae</name>
    <dbReference type="NCBI Taxonomy" id="2815577"/>
    <lineage>
        <taxon>Bacteria</taxon>
        <taxon>Bacillati</taxon>
        <taxon>Bacillota</taxon>
        <taxon>Clostridia</taxon>
        <taxon>Eubacteriales</taxon>
        <taxon>Eubacteriaceae</taxon>
        <taxon>Alkalibacter</taxon>
    </lineage>
</organism>
<evidence type="ECO:0000256" key="11">
    <source>
        <dbReference type="ARBA" id="ARBA00023014"/>
    </source>
</evidence>
<dbReference type="GO" id="GO:0046872">
    <property type="term" value="F:metal ion binding"/>
    <property type="evidence" value="ECO:0007669"/>
    <property type="project" value="UniProtKB-KW"/>
</dbReference>
<dbReference type="NCBIfam" id="TIGR02773">
    <property type="entry name" value="addB_Gpos"/>
    <property type="match status" value="1"/>
</dbReference>
<evidence type="ECO:0000256" key="12">
    <source>
        <dbReference type="ARBA" id="ARBA00023125"/>
    </source>
</evidence>
<dbReference type="Proteomes" id="UP000663499">
    <property type="component" value="Chromosome"/>
</dbReference>
<keyword evidence="1" id="KW-0004">4Fe-4S</keyword>
<evidence type="ECO:0000259" key="14">
    <source>
        <dbReference type="Pfam" id="PF12705"/>
    </source>
</evidence>
<feature type="domain" description="ATP-dependent helicase/deoxyribonuclease subunit B N-terminal" evidence="15">
    <location>
        <begin position="5"/>
        <end position="263"/>
    </location>
</feature>
<feature type="domain" description="PD-(D/E)XK endonuclease-like" evidence="14">
    <location>
        <begin position="749"/>
        <end position="1086"/>
    </location>
</feature>
<evidence type="ECO:0000313" key="17">
    <source>
        <dbReference type="Proteomes" id="UP000663499"/>
    </source>
</evidence>
<accession>A0A974XK88</accession>
<sequence>MLKILAGRNDSGKTKEMYRQIKDALQGGEENLIVLVPEQYTLEAEKELMEVLELQGFFQLEVMGFNRLVDDLLDTALEREKTIVTATGKRMILKRILKEEKKELQVFGSMIDKSGFIEEVENVLQNFKENMVEPEGLRGFARGYEGTGMLEKKVGDMVRIYEAYQRYLEKGYTDNEHRIAEGIEAVSQSLRIKGSRIWIHGFHTFTKQLVHFIKALSDHAQGVVLTLDLDVDDDAPDKEVFGINRKTLQTFRELWADELEVELFSSQRSSKKDLDHLKQEFFAYPYGKWTEEVDGIRVLESQNVYREIDHAVKEIAVLAREKGWSYKDMGVVVNDLSSYGFAIQRTMEEYGIPCFLDAKRSMADKPLGLFVVSSLQVLVRNYRYEDVFSMLKTGFSNLEEGEWESLENYCLQFGIRGSQWKTPFHKCNNKTLLPLEELDLLREKVVEPLERLRSRVRQAPTFASIAKALYGYLEENRVVEKTQALTAALQQHGDLEHGAENNQVFNRIMELLDELVEVFGEEKTTLREFAEILKEGVAASELGVLPASGDEVLIGDVKRSRQGSLAALFILGVNEGILPGEGETIGIFTTREGKVLEDGGIPLFQDHTYQAIQEKYLFQTLLSKGEERIYFSCAQADFEGSAMRPSFYMKRLKELFPRLESGRDEEDALDWITNARGTLRPMVAHFRHAMDQGGKGDPVWEETYRWYASQEEWKDRLDQLTGAMTYANKVDKLDRDQVEGLYGKTIKNSVTSLETYGQCPFRYFVRYGLHPAQRPVYEVSIPDMGELLHDSLQEYTRRLQGEGTPWEDVEEEARIGMCGAIVEEKIQMYKEGVFASKGRYQYLAYYLNRLMIRAVNTLTYHMSKGAFRLEKAEAAFGEDREYSPVVFTYDEDIRMVLEGRIDRMDVLRQDDGVYVKIIDYKTGEKTLELKDVYYGLTLQLLMYLQVCLESIPQAMPAGAFYFKLDDPMIQAYSHEREEMDRKITSRLRLLGLLVKKMEVVTAMDKGLEEDTGDSDVVRLKIKKDGDFGKSSKGLVEAAVFDRLLEHTMDVARKMGKEIIQGNIAVSPVKNDGKPACRFCPYKTICQFDDQFEGNRYRIRGKLKDEEVVNRLMGGRSDE</sequence>
<dbReference type="GO" id="GO:0051539">
    <property type="term" value="F:4 iron, 4 sulfur cluster binding"/>
    <property type="evidence" value="ECO:0007669"/>
    <property type="project" value="UniProtKB-KW"/>
</dbReference>
<proteinExistence type="predicted"/>
<keyword evidence="9" id="KW-0067">ATP-binding</keyword>
<keyword evidence="11" id="KW-0411">Iron-sulfur</keyword>
<keyword evidence="5" id="KW-0227">DNA damage</keyword>
<keyword evidence="13" id="KW-0234">DNA repair</keyword>
<keyword evidence="6" id="KW-0378">Hydrolase</keyword>
<keyword evidence="7 16" id="KW-0347">Helicase</keyword>
<keyword evidence="4" id="KW-0547">Nucleotide-binding</keyword>
<dbReference type="KEGG" id="alka:J0B03_06640"/>
<dbReference type="Gene3D" id="6.10.140.1030">
    <property type="match status" value="1"/>
</dbReference>
<evidence type="ECO:0000256" key="9">
    <source>
        <dbReference type="ARBA" id="ARBA00022840"/>
    </source>
</evidence>
<dbReference type="Gene3D" id="3.90.320.10">
    <property type="match status" value="1"/>
</dbReference>
<dbReference type="Gene3D" id="3.40.50.300">
    <property type="entry name" value="P-loop containing nucleotide triphosphate hydrolases"/>
    <property type="match status" value="3"/>
</dbReference>
<dbReference type="InterPro" id="IPR027417">
    <property type="entry name" value="P-loop_NTPase"/>
</dbReference>
<dbReference type="GO" id="GO:0004386">
    <property type="term" value="F:helicase activity"/>
    <property type="evidence" value="ECO:0007669"/>
    <property type="project" value="UniProtKB-KW"/>
</dbReference>
<dbReference type="GO" id="GO:0004527">
    <property type="term" value="F:exonuclease activity"/>
    <property type="evidence" value="ECO:0007669"/>
    <property type="project" value="UniProtKB-KW"/>
</dbReference>
<dbReference type="InterPro" id="IPR014140">
    <property type="entry name" value="DNA_helicase_suAddB"/>
</dbReference>
<dbReference type="GO" id="GO:0005524">
    <property type="term" value="F:ATP binding"/>
    <property type="evidence" value="ECO:0007669"/>
    <property type="project" value="UniProtKB-KW"/>
</dbReference>
<name>A0A974XK88_9FIRM</name>
<dbReference type="InterPro" id="IPR049035">
    <property type="entry name" value="ADDB_N"/>
</dbReference>
<keyword evidence="2" id="KW-0540">Nuclease</keyword>
<reference evidence="16" key="1">
    <citation type="submission" date="2021-03" db="EMBL/GenBank/DDBJ databases">
        <title>Alkalibacter marinus sp. nov., isolated from tidal flat sediment.</title>
        <authorList>
            <person name="Namirimu T."/>
            <person name="Yang J.-A."/>
            <person name="Yang S.-H."/>
            <person name="Kim Y.-J."/>
            <person name="Kwon K.K."/>
        </authorList>
    </citation>
    <scope>NUCLEOTIDE SEQUENCE</scope>
    <source>
        <strain evidence="16">ES005</strain>
    </source>
</reference>
<keyword evidence="3" id="KW-0479">Metal-binding</keyword>
<dbReference type="Pfam" id="PF12705">
    <property type="entry name" value="PDDEXK_1"/>
    <property type="match status" value="1"/>
</dbReference>
<dbReference type="PANTHER" id="PTHR30591:SF1">
    <property type="entry name" value="RECBCD ENZYME SUBUNIT RECC"/>
    <property type="match status" value="1"/>
</dbReference>
<dbReference type="AlphaFoldDB" id="A0A974XK88"/>
<keyword evidence="17" id="KW-1185">Reference proteome</keyword>
<dbReference type="InterPro" id="IPR011604">
    <property type="entry name" value="PDDEXK-like_dom_sf"/>
</dbReference>
<dbReference type="EMBL" id="CP071444">
    <property type="protein sequence ID" value="QSX07516.1"/>
    <property type="molecule type" value="Genomic_DNA"/>
</dbReference>
<dbReference type="Pfam" id="PF21445">
    <property type="entry name" value="ADDB_N"/>
    <property type="match status" value="1"/>
</dbReference>
<evidence type="ECO:0000256" key="2">
    <source>
        <dbReference type="ARBA" id="ARBA00022722"/>
    </source>
</evidence>
<evidence type="ECO:0000256" key="6">
    <source>
        <dbReference type="ARBA" id="ARBA00022801"/>
    </source>
</evidence>
<evidence type="ECO:0000256" key="1">
    <source>
        <dbReference type="ARBA" id="ARBA00022485"/>
    </source>
</evidence>
<evidence type="ECO:0000313" key="16">
    <source>
        <dbReference type="EMBL" id="QSX07516.1"/>
    </source>
</evidence>
<keyword evidence="10" id="KW-0408">Iron</keyword>
<dbReference type="GO" id="GO:0000724">
    <property type="term" value="P:double-strand break repair via homologous recombination"/>
    <property type="evidence" value="ECO:0007669"/>
    <property type="project" value="InterPro"/>
</dbReference>
<dbReference type="SUPFAM" id="SSF52540">
    <property type="entry name" value="P-loop containing nucleoside triphosphate hydrolases"/>
    <property type="match status" value="1"/>
</dbReference>